<proteinExistence type="predicted"/>
<evidence type="ECO:0000313" key="2">
    <source>
        <dbReference type="Proteomes" id="UP000595070"/>
    </source>
</evidence>
<evidence type="ECO:0000313" key="1">
    <source>
        <dbReference type="EMBL" id="QOQ88819.1"/>
    </source>
</evidence>
<dbReference type="Proteomes" id="UP000595070">
    <property type="component" value="Chromosome"/>
</dbReference>
<gene>
    <name evidence="1" type="ORF">IMC75_07850</name>
</gene>
<reference evidence="1 2" key="1">
    <citation type="submission" date="2020-10" db="EMBL/GenBank/DDBJ databases">
        <title>Campylobacter and Helicobacter PacBio genomes.</title>
        <authorList>
            <person name="Lane C."/>
        </authorList>
    </citation>
    <scope>NUCLEOTIDE SEQUENCE [LARGE SCALE GENOMIC DNA]</scope>
    <source>
        <strain evidence="1 2">2016D-0074</strain>
    </source>
</reference>
<accession>A0ABX6TXN2</accession>
<sequence length="49" mass="5689">MLYKKINNEFALYLALHFLQTSSLPKPNKNTFDAFCNLLIFVLQTSHSL</sequence>
<organism evidence="1 2">
    <name type="scientific">Campylobacter peloridis</name>
    <dbReference type="NCBI Taxonomy" id="488546"/>
    <lineage>
        <taxon>Bacteria</taxon>
        <taxon>Pseudomonadati</taxon>
        <taxon>Campylobacterota</taxon>
        <taxon>Epsilonproteobacteria</taxon>
        <taxon>Campylobacterales</taxon>
        <taxon>Campylobacteraceae</taxon>
        <taxon>Campylobacter</taxon>
    </lineage>
</organism>
<protein>
    <submittedName>
        <fullName evidence="1">Uncharacterized protein</fullName>
    </submittedName>
</protein>
<dbReference type="RefSeq" id="WP_158336790.1">
    <property type="nucleotide sequence ID" value="NZ_CP063079.1"/>
</dbReference>
<keyword evidence="2" id="KW-1185">Reference proteome</keyword>
<name>A0ABX6TXN2_9BACT</name>
<dbReference type="EMBL" id="CP063079">
    <property type="protein sequence ID" value="QOQ88819.1"/>
    <property type="molecule type" value="Genomic_DNA"/>
</dbReference>